<keyword evidence="10" id="KW-1185">Reference proteome</keyword>
<feature type="transmembrane region" description="Helical" evidence="7">
    <location>
        <begin position="280"/>
        <end position="297"/>
    </location>
</feature>
<feature type="transmembrane region" description="Helical" evidence="7">
    <location>
        <begin position="76"/>
        <end position="98"/>
    </location>
</feature>
<proteinExistence type="inferred from homology"/>
<keyword evidence="6 7" id="KW-0472">Membrane</keyword>
<keyword evidence="4 7" id="KW-0812">Transmembrane</keyword>
<feature type="transmembrane region" description="Helical" evidence="7">
    <location>
        <begin position="160"/>
        <end position="181"/>
    </location>
</feature>
<protein>
    <submittedName>
        <fullName evidence="9">Putative membrane protein</fullName>
    </submittedName>
</protein>
<dbReference type="EMBL" id="CAIJCS010000028">
    <property type="protein sequence ID" value="CAC9935833.1"/>
    <property type="molecule type" value="Genomic_DNA"/>
</dbReference>
<evidence type="ECO:0000313" key="10">
    <source>
        <dbReference type="Proteomes" id="UP000586454"/>
    </source>
</evidence>
<accession>A0A6V6Y751</accession>
<dbReference type="PANTHER" id="PTHR32322">
    <property type="entry name" value="INNER MEMBRANE TRANSPORTER"/>
    <property type="match status" value="1"/>
</dbReference>
<comment type="caution">
    <text evidence="9">The sequence shown here is derived from an EMBL/GenBank/DDBJ whole genome shotgun (WGS) entry which is preliminary data.</text>
</comment>
<feature type="domain" description="EamA" evidence="8">
    <location>
        <begin position="164"/>
        <end position="297"/>
    </location>
</feature>
<comment type="subcellular location">
    <subcellularLocation>
        <location evidence="1">Cell membrane</location>
        <topology evidence="1">Multi-pass membrane protein</topology>
    </subcellularLocation>
</comment>
<feature type="transmembrane region" description="Helical" evidence="7">
    <location>
        <begin position="226"/>
        <end position="245"/>
    </location>
</feature>
<evidence type="ECO:0000259" key="8">
    <source>
        <dbReference type="Pfam" id="PF00892"/>
    </source>
</evidence>
<dbReference type="RefSeq" id="WP_180500876.1">
    <property type="nucleotide sequence ID" value="NZ_CAIJCS010000028.1"/>
</dbReference>
<sequence length="305" mass="33303">MLTKKRKAVLLCIFAMMLWGTAIPLIKSTYVELAIGQEDTGLKILLAGIRFFLAGLMTFTYFKVSNNGHRIDYKKINLKFIVILALIQTSLQYIFYYIGLSHVAGVKSSIIQSTNAFIVVLISAVLLPDEKVNPNIILALILGTHGIFITNYTGESLSGSLRFSGEGFILLATFFNALASVMLRKYGKGENPFIVTSFQFILGSLVLIALGIALTGGFLALTPKGMVMILYGSFISACAFSIWTWVLQQYSANEFGVYKLFIPIFGSLFSVLALGEAFTVNMAAGLALVLLGSLILNKKQLPFGN</sequence>
<feature type="transmembrane region" description="Helical" evidence="7">
    <location>
        <begin position="44"/>
        <end position="64"/>
    </location>
</feature>
<feature type="transmembrane region" description="Helical" evidence="7">
    <location>
        <begin position="257"/>
        <end position="274"/>
    </location>
</feature>
<evidence type="ECO:0000256" key="3">
    <source>
        <dbReference type="ARBA" id="ARBA00022475"/>
    </source>
</evidence>
<comment type="similarity">
    <text evidence="2">Belongs to the EamA transporter family.</text>
</comment>
<organism evidence="9 10">
    <name type="scientific">Aedoeadaptatus nemausensis</name>
    <dbReference type="NCBI Taxonomy" id="2582829"/>
    <lineage>
        <taxon>Bacteria</taxon>
        <taxon>Bacillati</taxon>
        <taxon>Bacillota</taxon>
        <taxon>Tissierellia</taxon>
        <taxon>Tissierellales</taxon>
        <taxon>Peptoniphilaceae</taxon>
        <taxon>Aedoeadaptatus</taxon>
    </lineage>
</organism>
<evidence type="ECO:0000256" key="7">
    <source>
        <dbReference type="SAM" id="Phobius"/>
    </source>
</evidence>
<evidence type="ECO:0000256" key="1">
    <source>
        <dbReference type="ARBA" id="ARBA00004651"/>
    </source>
</evidence>
<dbReference type="PANTHER" id="PTHR32322:SF18">
    <property type="entry name" value="S-ADENOSYLMETHIONINE_S-ADENOSYLHOMOCYSTEINE TRANSPORTER"/>
    <property type="match status" value="1"/>
</dbReference>
<reference evidence="9 10" key="1">
    <citation type="submission" date="2020-06" db="EMBL/GenBank/DDBJ databases">
        <authorList>
            <person name="Criscuolo A."/>
        </authorList>
    </citation>
    <scope>NUCLEOTIDE SEQUENCE [LARGE SCALE GENOMIC DNA]</scope>
    <source>
        <strain evidence="9">1804121828</strain>
    </source>
</reference>
<keyword evidence="5 7" id="KW-1133">Transmembrane helix</keyword>
<dbReference type="GO" id="GO:0005886">
    <property type="term" value="C:plasma membrane"/>
    <property type="evidence" value="ECO:0007669"/>
    <property type="project" value="UniProtKB-SubCell"/>
</dbReference>
<evidence type="ECO:0000256" key="2">
    <source>
        <dbReference type="ARBA" id="ARBA00007362"/>
    </source>
</evidence>
<dbReference type="InterPro" id="IPR037185">
    <property type="entry name" value="EmrE-like"/>
</dbReference>
<dbReference type="Proteomes" id="UP000586454">
    <property type="component" value="Unassembled WGS sequence"/>
</dbReference>
<feature type="domain" description="EamA" evidence="8">
    <location>
        <begin position="7"/>
        <end position="151"/>
    </location>
</feature>
<dbReference type="SUPFAM" id="SSF103481">
    <property type="entry name" value="Multidrug resistance efflux transporter EmrE"/>
    <property type="match status" value="2"/>
</dbReference>
<dbReference type="InterPro" id="IPR050638">
    <property type="entry name" value="AA-Vitamin_Transporters"/>
</dbReference>
<evidence type="ECO:0000256" key="5">
    <source>
        <dbReference type="ARBA" id="ARBA00022989"/>
    </source>
</evidence>
<gene>
    <name evidence="9" type="ORF">PEPNEM18_01608</name>
</gene>
<evidence type="ECO:0000313" key="9">
    <source>
        <dbReference type="EMBL" id="CAC9935833.1"/>
    </source>
</evidence>
<dbReference type="InterPro" id="IPR000620">
    <property type="entry name" value="EamA_dom"/>
</dbReference>
<keyword evidence="3" id="KW-1003">Cell membrane</keyword>
<dbReference type="Pfam" id="PF00892">
    <property type="entry name" value="EamA"/>
    <property type="match status" value="2"/>
</dbReference>
<feature type="transmembrane region" description="Helical" evidence="7">
    <location>
        <begin position="193"/>
        <end position="220"/>
    </location>
</feature>
<name>A0A6V6Y751_9FIRM</name>
<feature type="transmembrane region" description="Helical" evidence="7">
    <location>
        <begin position="110"/>
        <end position="128"/>
    </location>
</feature>
<evidence type="ECO:0000256" key="4">
    <source>
        <dbReference type="ARBA" id="ARBA00022692"/>
    </source>
</evidence>
<feature type="transmembrane region" description="Helical" evidence="7">
    <location>
        <begin position="135"/>
        <end position="154"/>
    </location>
</feature>
<dbReference type="AlphaFoldDB" id="A0A6V6Y751"/>
<evidence type="ECO:0000256" key="6">
    <source>
        <dbReference type="ARBA" id="ARBA00023136"/>
    </source>
</evidence>